<evidence type="ECO:0000313" key="6">
    <source>
        <dbReference type="Proteomes" id="UP000660708"/>
    </source>
</evidence>
<sequence>MKKIIALMLLLTLSACSVEDPNETGPSDTDKNEDQSQQDRDNEATNLSVQIQTRDGNAVSGATLTINSLQFTSAANGTIDLATLPFGAYVATIQHPDYLPLVFTFANQHSDPQTIELQLKPSSDSLKTLLFAGDTMFGRRYFNPSLITMGNSLPSTSDGLIQPQSAGADAQALVKYMPALFNSVDFASVNLESPILQNPTTVHPSKEFAFFSLPASLVALNDLGIDYVALGNNHVYDYQAQGLSDTIRYVEQAGLSHSGAGNDTESALAPYSLTLGETTIDFISATSITGDQHTITYVASDQKGGAADLTDTTAIRESVNQASNDGRFVVAQLHGGDEYSYAPTAYIANRFDVVSNSGANLMIAHHPHVAQGFGLYNGVPAILGLGNFVFEQNRLETFLGLITIVELETAGEPKIDAIKAYPVYLEDYTPKLVSGDLANALLKRIAEFSSPDVGISLHSGFAEVNFDTPSIVETTQQRVISVAAGEHIIDLRQYAQSSEYVSRIALNQSQAQLTLGRDLLFFGDFEDWDNDAETGEVSRWLIESDDTYPCLVGKYRGVQGLCLQRTQFDETATRVPFKHTIRTMPITPAPSTAQAYHELTLYGYAKGNNAGRFNADIRILTSEDSLLFSESTPELLPAGTYDWQVFQQDITLPDDSVTLGDENLPARGVQFGLSMTPPTSGESALFLDDVAMISWQRSLSLTNNQWQSGGIHGLEFIKITTPSPTELVLTFSQQ</sequence>
<dbReference type="InterPro" id="IPR008969">
    <property type="entry name" value="CarboxyPept-like_regulatory"/>
</dbReference>
<evidence type="ECO:0000256" key="1">
    <source>
        <dbReference type="ARBA" id="ARBA00005662"/>
    </source>
</evidence>
<dbReference type="EMBL" id="AQHF01000026">
    <property type="protein sequence ID" value="MBE0347715.1"/>
    <property type="molecule type" value="Genomic_DNA"/>
</dbReference>
<name>A0A8I0T554_9GAMM</name>
<dbReference type="SMART" id="SM00854">
    <property type="entry name" value="PGA_cap"/>
    <property type="match status" value="1"/>
</dbReference>
<dbReference type="Pfam" id="PF09587">
    <property type="entry name" value="PGA_cap"/>
    <property type="match status" value="1"/>
</dbReference>
<comment type="caution">
    <text evidence="5">The sequence shown here is derived from an EMBL/GenBank/DDBJ whole genome shotgun (WGS) entry which is preliminary data.</text>
</comment>
<dbReference type="AlphaFoldDB" id="A0A8I0T554"/>
<dbReference type="RefSeq" id="WP_147389132.1">
    <property type="nucleotide sequence ID" value="NZ_AQHF01000026.1"/>
</dbReference>
<dbReference type="InterPro" id="IPR019079">
    <property type="entry name" value="Capsule_synth_CapA"/>
</dbReference>
<dbReference type="PROSITE" id="PS51257">
    <property type="entry name" value="PROKAR_LIPOPROTEIN"/>
    <property type="match status" value="1"/>
</dbReference>
<reference evidence="5 6" key="1">
    <citation type="submission" date="2015-06" db="EMBL/GenBank/DDBJ databases">
        <title>Genome sequence of Pseudoalteromonas peptidolytica.</title>
        <authorList>
            <person name="Xie B.-B."/>
            <person name="Rong J.-C."/>
            <person name="Qin Q.-L."/>
            <person name="Zhang Y.-Z."/>
        </authorList>
    </citation>
    <scope>NUCLEOTIDE SEQUENCE [LARGE SCALE GENOMIC DNA]</scope>
    <source>
        <strain evidence="5 6">F12-50-A1</strain>
    </source>
</reference>
<evidence type="ECO:0000256" key="3">
    <source>
        <dbReference type="SAM" id="SignalP"/>
    </source>
</evidence>
<dbReference type="PANTHER" id="PTHR33393">
    <property type="entry name" value="POLYGLUTAMINE SYNTHESIS ACCESSORY PROTEIN RV0574C-RELATED"/>
    <property type="match status" value="1"/>
</dbReference>
<dbReference type="SUPFAM" id="SSF56300">
    <property type="entry name" value="Metallo-dependent phosphatases"/>
    <property type="match status" value="1"/>
</dbReference>
<proteinExistence type="inferred from homology"/>
<comment type="similarity">
    <text evidence="1">Belongs to the CapA family.</text>
</comment>
<feature type="region of interest" description="Disordered" evidence="2">
    <location>
        <begin position="19"/>
        <end position="44"/>
    </location>
</feature>
<keyword evidence="3" id="KW-0732">Signal</keyword>
<feature type="domain" description="Capsule synthesis protein CapA" evidence="4">
    <location>
        <begin position="128"/>
        <end position="392"/>
    </location>
</feature>
<feature type="compositionally biased region" description="Basic and acidic residues" evidence="2">
    <location>
        <begin position="28"/>
        <end position="43"/>
    </location>
</feature>
<evidence type="ECO:0000259" key="4">
    <source>
        <dbReference type="SMART" id="SM00854"/>
    </source>
</evidence>
<dbReference type="InterPro" id="IPR052169">
    <property type="entry name" value="CW_Biosynth-Accessory"/>
</dbReference>
<accession>A0A8I0T554</accession>
<evidence type="ECO:0000256" key="2">
    <source>
        <dbReference type="SAM" id="MobiDB-lite"/>
    </source>
</evidence>
<gene>
    <name evidence="5" type="ORF">PPEP_a2239</name>
</gene>
<dbReference type="Proteomes" id="UP000660708">
    <property type="component" value="Unassembled WGS sequence"/>
</dbReference>
<dbReference type="Gene3D" id="3.60.21.10">
    <property type="match status" value="1"/>
</dbReference>
<organism evidence="5 6">
    <name type="scientific">Pseudoalteromonas peptidolytica F12-50-A1</name>
    <dbReference type="NCBI Taxonomy" id="1315280"/>
    <lineage>
        <taxon>Bacteria</taxon>
        <taxon>Pseudomonadati</taxon>
        <taxon>Pseudomonadota</taxon>
        <taxon>Gammaproteobacteria</taxon>
        <taxon>Alteromonadales</taxon>
        <taxon>Pseudoalteromonadaceae</taxon>
        <taxon>Pseudoalteromonas</taxon>
    </lineage>
</organism>
<dbReference type="InterPro" id="IPR029052">
    <property type="entry name" value="Metallo-depent_PP-like"/>
</dbReference>
<feature type="chain" id="PRO_5034228662" description="Capsule synthesis protein CapA domain-containing protein" evidence="3">
    <location>
        <begin position="18"/>
        <end position="734"/>
    </location>
</feature>
<dbReference type="CDD" id="cd07381">
    <property type="entry name" value="MPP_CapA"/>
    <property type="match status" value="1"/>
</dbReference>
<protein>
    <recommendedName>
        <fullName evidence="4">Capsule synthesis protein CapA domain-containing protein</fullName>
    </recommendedName>
</protein>
<dbReference type="SUPFAM" id="SSF49464">
    <property type="entry name" value="Carboxypeptidase regulatory domain-like"/>
    <property type="match status" value="1"/>
</dbReference>
<dbReference type="PANTHER" id="PTHR33393:SF13">
    <property type="entry name" value="PGA BIOSYNTHESIS PROTEIN CAPA"/>
    <property type="match status" value="1"/>
</dbReference>
<keyword evidence="6" id="KW-1185">Reference proteome</keyword>
<feature type="signal peptide" evidence="3">
    <location>
        <begin position="1"/>
        <end position="17"/>
    </location>
</feature>
<evidence type="ECO:0000313" key="5">
    <source>
        <dbReference type="EMBL" id="MBE0347715.1"/>
    </source>
</evidence>